<organism evidence="8 9">
    <name type="scientific">Modicisalibacter zincidurans</name>
    <dbReference type="NCBI Taxonomy" id="1178777"/>
    <lineage>
        <taxon>Bacteria</taxon>
        <taxon>Pseudomonadati</taxon>
        <taxon>Pseudomonadota</taxon>
        <taxon>Gammaproteobacteria</taxon>
        <taxon>Oceanospirillales</taxon>
        <taxon>Halomonadaceae</taxon>
        <taxon>Modicisalibacter</taxon>
    </lineage>
</organism>
<name>A0ABP9RET2_9GAMM</name>
<protein>
    <recommendedName>
        <fullName evidence="6">2-oxoadipate dioxygenase/decarboxylase</fullName>
        <ecNumber evidence="6">1.13.11.93</ecNumber>
    </recommendedName>
    <alternativeName>
        <fullName evidence="7">2-hydroxyglutarate synthase</fullName>
    </alternativeName>
</protein>
<gene>
    <name evidence="8" type="ORF">GCM10023342_19470</name>
</gene>
<sequence length="272" mass="30410">MTLETFFAQLWDDYIAMTPQAQRIHDAFIADGETIINDHVAFRTFDRGPITLSDLEPHLLALGYTRYEPYDFAAKKLRAYGYLPPADDQPRVFLSELKCDELSDSAQRIIDALVAQIDPARVATPDVMWAGRLWDAPSFEDYQALMAESEYAAWLAIIGLRANHFTISVNQFRTYDSVEKVLAKVESLGLGINESGGRIKGSPEVLLEQGSTLADRVEFTFAGGQVEKIPSCYYEFAKRYHGTDGTLYQGFVAASADKIFESTDIRGDRHAG</sequence>
<evidence type="ECO:0000256" key="2">
    <source>
        <dbReference type="ARBA" id="ARBA00022964"/>
    </source>
</evidence>
<dbReference type="EC" id="1.13.11.93" evidence="6"/>
<dbReference type="Proteomes" id="UP001500074">
    <property type="component" value="Unassembled WGS sequence"/>
</dbReference>
<proteinExistence type="inferred from homology"/>
<dbReference type="SMART" id="SM01150">
    <property type="entry name" value="DUF1338"/>
    <property type="match status" value="1"/>
</dbReference>
<keyword evidence="3" id="KW-0560">Oxidoreductase</keyword>
<dbReference type="InterPro" id="IPR009770">
    <property type="entry name" value="HGLS"/>
</dbReference>
<evidence type="ECO:0000313" key="8">
    <source>
        <dbReference type="EMBL" id="GAA5175658.1"/>
    </source>
</evidence>
<evidence type="ECO:0000256" key="3">
    <source>
        <dbReference type="ARBA" id="ARBA00023002"/>
    </source>
</evidence>
<keyword evidence="9" id="KW-1185">Reference proteome</keyword>
<reference evidence="9" key="1">
    <citation type="journal article" date="2019" name="Int. J. Syst. Evol. Microbiol.">
        <title>The Global Catalogue of Microorganisms (GCM) 10K type strain sequencing project: providing services to taxonomists for standard genome sequencing and annotation.</title>
        <authorList>
            <consortium name="The Broad Institute Genomics Platform"/>
            <consortium name="The Broad Institute Genome Sequencing Center for Infectious Disease"/>
            <person name="Wu L."/>
            <person name="Ma J."/>
        </authorList>
    </citation>
    <scope>NUCLEOTIDE SEQUENCE [LARGE SCALE GENOMIC DNA]</scope>
    <source>
        <strain evidence="9">JCM 18472</strain>
    </source>
</reference>
<evidence type="ECO:0000256" key="7">
    <source>
        <dbReference type="ARBA" id="ARBA00035045"/>
    </source>
</evidence>
<evidence type="ECO:0000256" key="6">
    <source>
        <dbReference type="ARBA" id="ARBA00035023"/>
    </source>
</evidence>
<keyword evidence="4" id="KW-0408">Iron</keyword>
<comment type="caution">
    <text evidence="8">The sequence shown here is derived from an EMBL/GenBank/DDBJ whole genome shotgun (WGS) entry which is preliminary data.</text>
</comment>
<dbReference type="CDD" id="cd16350">
    <property type="entry name" value="VOC_like"/>
    <property type="match status" value="1"/>
</dbReference>
<dbReference type="Gene3D" id="3.10.180.50">
    <property type="match status" value="1"/>
</dbReference>
<accession>A0ABP9RET2</accession>
<dbReference type="EMBL" id="BAABKI010000020">
    <property type="protein sequence ID" value="GAA5175658.1"/>
    <property type="molecule type" value="Genomic_DNA"/>
</dbReference>
<evidence type="ECO:0000256" key="1">
    <source>
        <dbReference type="ARBA" id="ARBA00001954"/>
    </source>
</evidence>
<comment type="cofactor">
    <cofactor evidence="1">
        <name>Fe(2+)</name>
        <dbReference type="ChEBI" id="CHEBI:29033"/>
    </cofactor>
</comment>
<keyword evidence="2" id="KW-0223">Dioxygenase</keyword>
<dbReference type="Pfam" id="PF07063">
    <property type="entry name" value="HGLS"/>
    <property type="match status" value="2"/>
</dbReference>
<evidence type="ECO:0000313" key="9">
    <source>
        <dbReference type="Proteomes" id="UP001500074"/>
    </source>
</evidence>
<dbReference type="PANTHER" id="PTHR31136">
    <property type="entry name" value="DUF1338 DOMAIN-CONTAINING PROTEIN"/>
    <property type="match status" value="1"/>
</dbReference>
<dbReference type="PANTHER" id="PTHR31136:SF5">
    <property type="entry name" value="2-OXOADIPATE DIOXYGENASE_DECARBOXYLASE, CHLOROPLASTIC"/>
    <property type="match status" value="1"/>
</dbReference>
<dbReference type="RefSeq" id="WP_031382605.1">
    <property type="nucleotide sequence ID" value="NZ_BAABKI010000020.1"/>
</dbReference>
<evidence type="ECO:0000256" key="5">
    <source>
        <dbReference type="ARBA" id="ARBA00035013"/>
    </source>
</evidence>
<comment type="similarity">
    <text evidence="5">Belongs to the 2-oxoadipate dioxygenase/decarboxylase family.</text>
</comment>
<evidence type="ECO:0000256" key="4">
    <source>
        <dbReference type="ARBA" id="ARBA00023004"/>
    </source>
</evidence>